<dbReference type="SUPFAM" id="SSF51395">
    <property type="entry name" value="FMN-linked oxidoreductases"/>
    <property type="match status" value="1"/>
</dbReference>
<evidence type="ECO:0000313" key="11">
    <source>
        <dbReference type="EMBL" id="SCZ80835.1"/>
    </source>
</evidence>
<evidence type="ECO:0000256" key="8">
    <source>
        <dbReference type="PIRSR" id="PIRSR000138-1"/>
    </source>
</evidence>
<dbReference type="GO" id="GO:0016853">
    <property type="term" value="F:isomerase activity"/>
    <property type="evidence" value="ECO:0007669"/>
    <property type="project" value="UniProtKB-KW"/>
</dbReference>
<dbReference type="InterPro" id="IPR013785">
    <property type="entry name" value="Aldolase_TIM"/>
</dbReference>
<evidence type="ECO:0000256" key="6">
    <source>
        <dbReference type="ARBA" id="ARBA00029513"/>
    </source>
</evidence>
<evidence type="ECO:0000256" key="4">
    <source>
        <dbReference type="ARBA" id="ARBA00023002"/>
    </source>
</evidence>
<evidence type="ECO:0000256" key="9">
    <source>
        <dbReference type="PIRSR" id="PIRSR000138-2"/>
    </source>
</evidence>
<evidence type="ECO:0000313" key="12">
    <source>
        <dbReference type="Proteomes" id="UP000199208"/>
    </source>
</evidence>
<name>A0A1G5S384_9FIRM</name>
<protein>
    <recommendedName>
        <fullName evidence="6">L-lactate oxidase</fullName>
    </recommendedName>
</protein>
<feature type="binding site" evidence="9">
    <location>
        <begin position="267"/>
        <end position="271"/>
    </location>
    <ligand>
        <name>FMN</name>
        <dbReference type="ChEBI" id="CHEBI:58210"/>
    </ligand>
</feature>
<dbReference type="STRING" id="1120920.SAMN03080599_02471"/>
<dbReference type="AlphaFoldDB" id="A0A1G5S384"/>
<dbReference type="PIRSF" id="PIRSF000138">
    <property type="entry name" value="Al-hdrx_acd_dh"/>
    <property type="match status" value="1"/>
</dbReference>
<comment type="cofactor">
    <cofactor evidence="1">
        <name>FMN</name>
        <dbReference type="ChEBI" id="CHEBI:58210"/>
    </cofactor>
</comment>
<keyword evidence="4" id="KW-0560">Oxidoreductase</keyword>
<evidence type="ECO:0000259" key="10">
    <source>
        <dbReference type="PROSITE" id="PS51349"/>
    </source>
</evidence>
<organism evidence="11 12">
    <name type="scientific">Acidaminobacter hydrogenoformans DSM 2784</name>
    <dbReference type="NCBI Taxonomy" id="1120920"/>
    <lineage>
        <taxon>Bacteria</taxon>
        <taxon>Bacillati</taxon>
        <taxon>Bacillota</taxon>
        <taxon>Clostridia</taxon>
        <taxon>Peptostreptococcales</taxon>
        <taxon>Acidaminobacteraceae</taxon>
        <taxon>Acidaminobacter</taxon>
    </lineage>
</organism>
<evidence type="ECO:0000256" key="7">
    <source>
        <dbReference type="ARBA" id="ARBA00048754"/>
    </source>
</evidence>
<dbReference type="InterPro" id="IPR000262">
    <property type="entry name" value="FMN-dep_DH"/>
</dbReference>
<sequence length="342" mass="35998">MNYQEVLNNAKQNIGPYCKVCPECNGIACRGMIPGPGGKGSGLGFIRSYQDLKKVRLQMDTIYEPKAVSTETTLFGKKVALPVFAAPIGAVGLHYSDAYDDLSYSSALLSGCHKAGTAAFTGDGVKDEVFQGTIEAIYELEGWGIPTIKPWSYEEVLNKAKMAEASGAFAVAMDIDAAGLSILAAQGKPVAPMSVETLSKIIAQIKVPFVLKGIMTAEGARKALEAGASGIVVSNHGGRVLDETPSTIEVLPEIVEAVGGKMTILIDGGVRTGLDVFKAIALGAQGVLIGRPFAYAIYGGAEEGVQLYLNKVKAELSEAMLMTGAGTIEEITREKVCAKLER</sequence>
<dbReference type="PROSITE" id="PS51349">
    <property type="entry name" value="FMN_HYDROXY_ACID_DH_2"/>
    <property type="match status" value="1"/>
</dbReference>
<dbReference type="EMBL" id="FMWL01000014">
    <property type="protein sequence ID" value="SCZ80835.1"/>
    <property type="molecule type" value="Genomic_DNA"/>
</dbReference>
<reference evidence="11 12" key="1">
    <citation type="submission" date="2016-10" db="EMBL/GenBank/DDBJ databases">
        <authorList>
            <person name="de Groot N.N."/>
        </authorList>
    </citation>
    <scope>NUCLEOTIDE SEQUENCE [LARGE SCALE GENOMIC DNA]</scope>
    <source>
        <strain evidence="11 12">DSM 2784</strain>
    </source>
</reference>
<feature type="binding site" evidence="9">
    <location>
        <position position="234"/>
    </location>
    <ligand>
        <name>FMN</name>
        <dbReference type="ChEBI" id="CHEBI:58210"/>
    </ligand>
</feature>
<evidence type="ECO:0000256" key="1">
    <source>
        <dbReference type="ARBA" id="ARBA00001917"/>
    </source>
</evidence>
<feature type="binding site" evidence="9">
    <location>
        <position position="236"/>
    </location>
    <ligand>
        <name>FMN</name>
        <dbReference type="ChEBI" id="CHEBI:58210"/>
    </ligand>
</feature>
<dbReference type="OrthoDB" id="9770452at2"/>
<evidence type="ECO:0000256" key="3">
    <source>
        <dbReference type="ARBA" id="ARBA00022643"/>
    </source>
</evidence>
<evidence type="ECO:0000256" key="5">
    <source>
        <dbReference type="ARBA" id="ARBA00024042"/>
    </source>
</evidence>
<gene>
    <name evidence="11" type="ORF">SAMN03080599_02471</name>
</gene>
<feature type="binding site" evidence="9">
    <location>
        <begin position="290"/>
        <end position="291"/>
    </location>
    <ligand>
        <name>FMN</name>
        <dbReference type="ChEBI" id="CHEBI:58210"/>
    </ligand>
</feature>
<comment type="catalytic activity">
    <reaction evidence="7">
        <text>(S)-lactate + O2 = pyruvate + H2O2</text>
        <dbReference type="Rhea" id="RHEA:55868"/>
        <dbReference type="ChEBI" id="CHEBI:15361"/>
        <dbReference type="ChEBI" id="CHEBI:15379"/>
        <dbReference type="ChEBI" id="CHEBI:16240"/>
        <dbReference type="ChEBI" id="CHEBI:16651"/>
    </reaction>
    <physiologicalReaction direction="left-to-right" evidence="7">
        <dbReference type="Rhea" id="RHEA:55869"/>
    </physiologicalReaction>
</comment>
<feature type="binding site" evidence="9">
    <location>
        <position position="212"/>
    </location>
    <ligand>
        <name>FMN</name>
        <dbReference type="ChEBI" id="CHEBI:58210"/>
    </ligand>
</feature>
<dbReference type="GO" id="GO:0010181">
    <property type="term" value="F:FMN binding"/>
    <property type="evidence" value="ECO:0007669"/>
    <property type="project" value="InterPro"/>
</dbReference>
<dbReference type="Gene3D" id="3.20.20.70">
    <property type="entry name" value="Aldolase class I"/>
    <property type="match status" value="1"/>
</dbReference>
<feature type="binding site" evidence="9">
    <location>
        <position position="239"/>
    </location>
    <ligand>
        <name>glyoxylate</name>
        <dbReference type="ChEBI" id="CHEBI:36655"/>
    </ligand>
</feature>
<dbReference type="Pfam" id="PF01070">
    <property type="entry name" value="FMN_dh"/>
    <property type="match status" value="2"/>
</dbReference>
<proteinExistence type="inferred from homology"/>
<dbReference type="CDD" id="cd02809">
    <property type="entry name" value="alpha_hydroxyacid_oxid_FMN"/>
    <property type="match status" value="1"/>
</dbReference>
<comment type="similarity">
    <text evidence="5">Belongs to the FMN-dependent alpha-hydroxy acid dehydrogenase family.</text>
</comment>
<dbReference type="GO" id="GO:0016491">
    <property type="term" value="F:oxidoreductase activity"/>
    <property type="evidence" value="ECO:0007669"/>
    <property type="project" value="UniProtKB-KW"/>
</dbReference>
<keyword evidence="3 9" id="KW-0288">FMN</keyword>
<dbReference type="RefSeq" id="WP_092591952.1">
    <property type="nucleotide sequence ID" value="NZ_FMWL01000014.1"/>
</dbReference>
<dbReference type="PANTHER" id="PTHR10578">
    <property type="entry name" value="S -2-HYDROXY-ACID OXIDASE-RELATED"/>
    <property type="match status" value="1"/>
</dbReference>
<keyword evidence="2 9" id="KW-0285">Flavoprotein</keyword>
<accession>A0A1G5S384</accession>
<dbReference type="InterPro" id="IPR037396">
    <property type="entry name" value="FMN_HAD"/>
</dbReference>
<dbReference type="Proteomes" id="UP000199208">
    <property type="component" value="Unassembled WGS sequence"/>
</dbReference>
<feature type="active site" description="Proton acceptor" evidence="8">
    <location>
        <position position="236"/>
    </location>
</feature>
<dbReference type="InterPro" id="IPR012133">
    <property type="entry name" value="Alpha-hydoxy_acid_DH_FMN"/>
</dbReference>
<feature type="domain" description="FMN hydroxy acid dehydrogenase" evidence="10">
    <location>
        <begin position="37"/>
        <end position="341"/>
    </location>
</feature>
<dbReference type="PANTHER" id="PTHR10578:SF107">
    <property type="entry name" value="2-HYDROXYACID OXIDASE 1"/>
    <property type="match status" value="1"/>
</dbReference>
<keyword evidence="11" id="KW-0413">Isomerase</keyword>
<evidence type="ECO:0000256" key="2">
    <source>
        <dbReference type="ARBA" id="ARBA00022630"/>
    </source>
</evidence>
<keyword evidence="12" id="KW-1185">Reference proteome</keyword>